<evidence type="ECO:0000313" key="3">
    <source>
        <dbReference type="EMBL" id="SDP50039.1"/>
    </source>
</evidence>
<dbReference type="Proteomes" id="UP000199651">
    <property type="component" value="Unassembled WGS sequence"/>
</dbReference>
<evidence type="ECO:0000256" key="1">
    <source>
        <dbReference type="SAM" id="SignalP"/>
    </source>
</evidence>
<reference evidence="4" key="1">
    <citation type="submission" date="2016-10" db="EMBL/GenBank/DDBJ databases">
        <authorList>
            <person name="Varghese N."/>
            <person name="Submissions S."/>
        </authorList>
    </citation>
    <scope>NUCLEOTIDE SEQUENCE [LARGE SCALE GENOMIC DNA]</scope>
    <source>
        <strain evidence="4">IBRC-M 10655</strain>
    </source>
</reference>
<accession>A0A1H0T7P0</accession>
<gene>
    <name evidence="3" type="ORF">SAMN05192558_109313</name>
</gene>
<dbReference type="Pfam" id="PF07510">
    <property type="entry name" value="GmrSD_C"/>
    <property type="match status" value="1"/>
</dbReference>
<evidence type="ECO:0000313" key="4">
    <source>
        <dbReference type="Proteomes" id="UP000199651"/>
    </source>
</evidence>
<feature type="signal peptide" evidence="1">
    <location>
        <begin position="1"/>
        <end position="22"/>
    </location>
</feature>
<dbReference type="STRING" id="504798.SAMN05421871_11162"/>
<dbReference type="OrthoDB" id="5196645at2"/>
<dbReference type="PROSITE" id="PS51257">
    <property type="entry name" value="PROKAR_LIPOPROTEIN"/>
    <property type="match status" value="1"/>
</dbReference>
<protein>
    <recommendedName>
        <fullName evidence="2">GmrSD restriction endonucleases C-terminal domain-containing protein</fullName>
    </recommendedName>
</protein>
<feature type="chain" id="PRO_5039630408" description="GmrSD restriction endonucleases C-terminal domain-containing protein" evidence="1">
    <location>
        <begin position="23"/>
        <end position="220"/>
    </location>
</feature>
<proteinExistence type="predicted"/>
<feature type="domain" description="GmrSD restriction endonucleases C-terminal" evidence="2">
    <location>
        <begin position="118"/>
        <end position="208"/>
    </location>
</feature>
<dbReference type="RefSeq" id="WP_091380347.1">
    <property type="nucleotide sequence ID" value="NZ_FNDV01000011.1"/>
</dbReference>
<dbReference type="Gene3D" id="1.10.30.50">
    <property type="match status" value="1"/>
</dbReference>
<dbReference type="AlphaFoldDB" id="A0A1H0T7P0"/>
<keyword evidence="4" id="KW-1185">Reference proteome</keyword>
<dbReference type="InterPro" id="IPR011089">
    <property type="entry name" value="GmrSD_C"/>
</dbReference>
<evidence type="ECO:0000259" key="2">
    <source>
        <dbReference type="Pfam" id="PF07510"/>
    </source>
</evidence>
<keyword evidence="1" id="KW-0732">Signal</keyword>
<dbReference type="PANTHER" id="PTHR24094:SF15">
    <property type="entry name" value="AMP-DEPENDENT SYNTHETASE_LIGASE DOMAIN-CONTAINING PROTEIN-RELATED"/>
    <property type="match status" value="1"/>
</dbReference>
<sequence length="220" mass="23102">MSRGRVALLCVALVSVSACVPAAGSQKASPDAAGLLAALGEPRTEDTGAHYDRDAWGGWASHGGGCNTREAVLAEQAVAGSTFKRGKGCTPLCPVPAGSAPVPCWVSLYDGVSVVDPNDLQVDHIVPVKEANRSGARGWSAARRTEFYNDRTNLWAVTGKSNGSKSDRDPGKWKPADRTSWCAYATAYAQVKTKYALHVDQAERAGLVAMLNTCPTGGVR</sequence>
<organism evidence="3 4">
    <name type="scientific">Actinokineospora alba</name>
    <dbReference type="NCBI Taxonomy" id="504798"/>
    <lineage>
        <taxon>Bacteria</taxon>
        <taxon>Bacillati</taxon>
        <taxon>Actinomycetota</taxon>
        <taxon>Actinomycetes</taxon>
        <taxon>Pseudonocardiales</taxon>
        <taxon>Pseudonocardiaceae</taxon>
        <taxon>Actinokineospora</taxon>
    </lineage>
</organism>
<dbReference type="PANTHER" id="PTHR24094">
    <property type="entry name" value="SECRETED PROTEIN"/>
    <property type="match status" value="1"/>
</dbReference>
<dbReference type="EMBL" id="FNJB01000009">
    <property type="protein sequence ID" value="SDP50039.1"/>
    <property type="molecule type" value="Genomic_DNA"/>
</dbReference>
<name>A0A1H0T7P0_9PSEU</name>